<dbReference type="EMBL" id="JAAOCD010000002">
    <property type="protein sequence ID" value="NHK98088.1"/>
    <property type="molecule type" value="Genomic_DNA"/>
</dbReference>
<proteinExistence type="predicted"/>
<feature type="region of interest" description="Disordered" evidence="1">
    <location>
        <begin position="142"/>
        <end position="166"/>
    </location>
</feature>
<evidence type="ECO:0000313" key="2">
    <source>
        <dbReference type="EMBL" id="NHK98088.1"/>
    </source>
</evidence>
<feature type="region of interest" description="Disordered" evidence="1">
    <location>
        <begin position="358"/>
        <end position="384"/>
    </location>
</feature>
<sequence length="384" mass="39942">MVALAVMAIGLLGVVGLQATLRANADVSRQRSEAVRIAQEQLDTLRGYTSLAGASGLSYEGIADLDGEPVATGIANTEFTLHQTVTAAGAGRAKMVELQVAWRDRRAESDNQWVDFATLIAGTPPALAGSLILSPAKTALATPGGRHPAIPPQAQDNGDGSSSFQPVGSGGVSWTFDNLTGVITRTCSVAGVCSSSYAFLLTGYVRFATGQAPSAALAENPPELDDADLASVPAQGFVRVRRVGQSVDDVCVHRADPQPTGPRPRFVVYYCAVPVEVSAGVWSGRSDLHFADPPVAPALRQLASDATDAAPNHLRVCRYSPAQNPTRNSDHPAAYSSVGGALVNQNFLVISAGPATDSTPAGPWTCPADDPQTPVISSTWPHQP</sequence>
<dbReference type="Proteomes" id="UP000802098">
    <property type="component" value="Unassembled WGS sequence"/>
</dbReference>
<reference evidence="2 3" key="1">
    <citation type="submission" date="2020-03" db="EMBL/GenBank/DDBJ databases">
        <title>Rubrivivax benzoatilyticus JA2 (sequenced after 10 years sub-culturing).</title>
        <authorList>
            <person name="Gupta D."/>
            <person name="Chintalapati S."/>
            <person name="Chintalapati V.R."/>
        </authorList>
    </citation>
    <scope>NUCLEOTIDE SEQUENCE [LARGE SCALE GENOMIC DNA]</scope>
    <source>
        <strain evidence="2 3">JA2-Mal</strain>
    </source>
</reference>
<comment type="caution">
    <text evidence="2">The sequence shown here is derived from an EMBL/GenBank/DDBJ whole genome shotgun (WGS) entry which is preliminary data.</text>
</comment>
<keyword evidence="3" id="KW-1185">Reference proteome</keyword>
<gene>
    <name evidence="2" type="ORF">G7087_06835</name>
</gene>
<name>A0ABX0HTY7_9BURK</name>
<organism evidence="2 3">
    <name type="scientific">Rubrivivax benzoatilyticus</name>
    <dbReference type="NCBI Taxonomy" id="316997"/>
    <lineage>
        <taxon>Bacteria</taxon>
        <taxon>Pseudomonadati</taxon>
        <taxon>Pseudomonadota</taxon>
        <taxon>Betaproteobacteria</taxon>
        <taxon>Burkholderiales</taxon>
        <taxon>Sphaerotilaceae</taxon>
        <taxon>Rubrivivax</taxon>
    </lineage>
</organism>
<protein>
    <submittedName>
        <fullName evidence="2">Pilus assembly protein PilV</fullName>
    </submittedName>
</protein>
<feature type="compositionally biased region" description="Polar residues" evidence="1">
    <location>
        <begin position="374"/>
        <end position="384"/>
    </location>
</feature>
<evidence type="ECO:0000256" key="1">
    <source>
        <dbReference type="SAM" id="MobiDB-lite"/>
    </source>
</evidence>
<evidence type="ECO:0000313" key="3">
    <source>
        <dbReference type="Proteomes" id="UP000802098"/>
    </source>
</evidence>
<feature type="compositionally biased region" description="Polar residues" evidence="1">
    <location>
        <begin position="154"/>
        <end position="166"/>
    </location>
</feature>
<accession>A0ABX0HTY7</accession>